<dbReference type="EMBL" id="PVZC01000018">
    <property type="protein sequence ID" value="PRX90673.1"/>
    <property type="molecule type" value="Genomic_DNA"/>
</dbReference>
<dbReference type="AlphaFoldDB" id="A0A2T0PP53"/>
<protein>
    <recommendedName>
        <fullName evidence="1">DNA-binding phage zinc finger domain-containing protein</fullName>
    </recommendedName>
</protein>
<evidence type="ECO:0000259" key="1">
    <source>
        <dbReference type="Pfam" id="PF24623"/>
    </source>
</evidence>
<dbReference type="RefSeq" id="WP_106253830.1">
    <property type="nucleotide sequence ID" value="NZ_PVZC01000018.1"/>
</dbReference>
<dbReference type="OrthoDB" id="4764618at2"/>
<dbReference type="Pfam" id="PF24623">
    <property type="entry name" value="Phage_zn_bind_8"/>
    <property type="match status" value="1"/>
</dbReference>
<feature type="domain" description="DNA-binding phage zinc finger" evidence="1">
    <location>
        <begin position="132"/>
        <end position="179"/>
    </location>
</feature>
<evidence type="ECO:0000313" key="2">
    <source>
        <dbReference type="EMBL" id="PRX90673.1"/>
    </source>
</evidence>
<dbReference type="InterPro" id="IPR056911">
    <property type="entry name" value="Phage_Znf_bind_put"/>
</dbReference>
<name>A0A2T0PP53_9ACTN</name>
<comment type="caution">
    <text evidence="2">The sequence shown here is derived from an EMBL/GenBank/DDBJ whole genome shotgun (WGS) entry which is preliminary data.</text>
</comment>
<evidence type="ECO:0000313" key="3">
    <source>
        <dbReference type="Proteomes" id="UP000237846"/>
    </source>
</evidence>
<keyword evidence="3" id="KW-1185">Reference proteome</keyword>
<reference evidence="2 3" key="1">
    <citation type="submission" date="2018-03" db="EMBL/GenBank/DDBJ databases">
        <title>Genomic Encyclopedia of Archaeal and Bacterial Type Strains, Phase II (KMG-II): from individual species to whole genera.</title>
        <authorList>
            <person name="Goeker M."/>
        </authorList>
    </citation>
    <scope>NUCLEOTIDE SEQUENCE [LARGE SCALE GENOMIC DNA]</scope>
    <source>
        <strain evidence="2 3">DSM 45601</strain>
    </source>
</reference>
<organism evidence="2 3">
    <name type="scientific">Allonocardiopsis opalescens</name>
    <dbReference type="NCBI Taxonomy" id="1144618"/>
    <lineage>
        <taxon>Bacteria</taxon>
        <taxon>Bacillati</taxon>
        <taxon>Actinomycetota</taxon>
        <taxon>Actinomycetes</taxon>
        <taxon>Streptosporangiales</taxon>
        <taxon>Allonocardiopsis</taxon>
    </lineage>
</organism>
<gene>
    <name evidence="2" type="ORF">CLV72_11811</name>
</gene>
<dbReference type="Proteomes" id="UP000237846">
    <property type="component" value="Unassembled WGS sequence"/>
</dbReference>
<accession>A0A2T0PP53</accession>
<proteinExistence type="predicted"/>
<sequence>MTPSETVVLTRYVKALFPHQQIDEYTPDAWHDALADIDAFDARTAVADLAKSCRFIGPADIVSRVRAIRNERLSRTPLPPPPPDARDYQRQLQESIRRIADGKQVSAIGGGRRGSQPSAEYRAARTQGSRDAADALAAALTVPCPALGCGAQAGARCVSSTSGRPLGRGFHPTRLDRAVQQSGGVA</sequence>